<dbReference type="EC" id="2.5.1.54" evidence="3"/>
<dbReference type="PANTHER" id="PTHR43018:SF2">
    <property type="entry name" value="PHOSPHO-2-DEHYDRO-3-DEOXYHEPTONATE ALDOLASE"/>
    <property type="match status" value="1"/>
</dbReference>
<evidence type="ECO:0000256" key="1">
    <source>
        <dbReference type="ARBA" id="ARBA00022679"/>
    </source>
</evidence>
<dbReference type="GO" id="GO:0003849">
    <property type="term" value="F:3-deoxy-7-phosphoheptulonate synthase activity"/>
    <property type="evidence" value="ECO:0007669"/>
    <property type="project" value="UniProtKB-EC"/>
</dbReference>
<dbReference type="EMBL" id="DSTX01000001">
    <property type="protein sequence ID" value="HFK19814.1"/>
    <property type="molecule type" value="Genomic_DNA"/>
</dbReference>
<dbReference type="SUPFAM" id="SSF51569">
    <property type="entry name" value="Aldolase"/>
    <property type="match status" value="1"/>
</dbReference>
<proteinExistence type="predicted"/>
<dbReference type="InterPro" id="IPR006218">
    <property type="entry name" value="DAHP1/KDSA"/>
</dbReference>
<comment type="caution">
    <text evidence="3">The sequence shown here is derived from an EMBL/GenBank/DDBJ whole genome shotgun (WGS) entry which is preliminary data.</text>
</comment>
<organism evidence="3">
    <name type="scientific">Candidatus Methanomethylicus mesodigestus</name>
    <dbReference type="NCBI Taxonomy" id="1867258"/>
    <lineage>
        <taxon>Archaea</taxon>
        <taxon>Thermoproteota</taxon>
        <taxon>Methanosuratincolia</taxon>
        <taxon>Candidatus Methanomethylicales</taxon>
        <taxon>Candidatus Methanomethylicaceae</taxon>
        <taxon>Candidatus Methanomethylicus</taxon>
    </lineage>
</organism>
<dbReference type="AlphaFoldDB" id="A0A7C3IWI3"/>
<accession>A0A7C3IWI3</accession>
<name>A0A7C3IWI3_9CREN</name>
<dbReference type="PANTHER" id="PTHR43018">
    <property type="entry name" value="PHOSPHO-2-DEHYDRO-3-DEOXYHEPTONATE ALDOLASE"/>
    <property type="match status" value="1"/>
</dbReference>
<feature type="domain" description="DAHP synthetase I/KDSA" evidence="2">
    <location>
        <begin position="91"/>
        <end position="328"/>
    </location>
</feature>
<dbReference type="NCBIfam" id="TIGR01361">
    <property type="entry name" value="DAHP_synth_Bsub"/>
    <property type="match status" value="1"/>
</dbReference>
<gene>
    <name evidence="3" type="primary">aroF</name>
    <name evidence="3" type="ORF">ENS19_00855</name>
</gene>
<dbReference type="InterPro" id="IPR006268">
    <property type="entry name" value="DAHP_syn_2"/>
</dbReference>
<keyword evidence="1 3" id="KW-0808">Transferase</keyword>
<dbReference type="Gene3D" id="3.20.20.70">
    <property type="entry name" value="Aldolase class I"/>
    <property type="match status" value="1"/>
</dbReference>
<dbReference type="GO" id="GO:0009073">
    <property type="term" value="P:aromatic amino acid family biosynthetic process"/>
    <property type="evidence" value="ECO:0007669"/>
    <property type="project" value="InterPro"/>
</dbReference>
<reference evidence="3" key="1">
    <citation type="journal article" date="2020" name="mSystems">
        <title>Genome- and Community-Level Interaction Insights into Carbon Utilization and Element Cycling Functions of Hydrothermarchaeota in Hydrothermal Sediment.</title>
        <authorList>
            <person name="Zhou Z."/>
            <person name="Liu Y."/>
            <person name="Xu W."/>
            <person name="Pan J."/>
            <person name="Luo Z.H."/>
            <person name="Li M."/>
        </authorList>
    </citation>
    <scope>NUCLEOTIDE SEQUENCE [LARGE SCALE GENOMIC DNA]</scope>
    <source>
        <strain evidence="3">SpSt-468</strain>
    </source>
</reference>
<dbReference type="InterPro" id="IPR013785">
    <property type="entry name" value="Aldolase_TIM"/>
</dbReference>
<dbReference type="NCBIfam" id="NF006421">
    <property type="entry name" value="PRK08673.1"/>
    <property type="match status" value="1"/>
</dbReference>
<protein>
    <submittedName>
        <fullName evidence="3">3-deoxy-7-phosphoheptulonate synthase</fullName>
        <ecNumber evidence="3">2.5.1.54</ecNumber>
    </submittedName>
</protein>
<dbReference type="GO" id="GO:0016832">
    <property type="term" value="F:aldehyde-lyase activity"/>
    <property type="evidence" value="ECO:0007669"/>
    <property type="project" value="InterPro"/>
</dbReference>
<evidence type="ECO:0000313" key="3">
    <source>
        <dbReference type="EMBL" id="HFK19814.1"/>
    </source>
</evidence>
<dbReference type="NCBIfam" id="NF009239">
    <property type="entry name" value="PRK12595.1"/>
    <property type="match status" value="1"/>
</dbReference>
<dbReference type="Pfam" id="PF00793">
    <property type="entry name" value="DAHP_synth_1"/>
    <property type="match status" value="1"/>
</dbReference>
<sequence>MGRNHREGGFLTIIRLPERSEEVERALRGKFRLLDSPWGTIYLVNGGVPDGIVAKLPKGSVWGHKGVAPLCSRDLIGRSSIVKIGDAEFGGEGIVVCAGPCAVESREQISETARVVKAAGAGVLRGGAFKPRTSPYSFQGLGIEGLKILREVSDEMGIPVLTEATSPDQVPQVAEYADAIQIGARNMQNFELLRAAGRAGKPVVLKRGISATIEEWVLAAEYILLEGNWNVILCERGIRTFETATRNVLDVGGMALVKTMTHLPVIADPSHATGRRDLVIPASKAAIAAGADGLLIEVHPHPEEAASDGPQSLTPGEFRAAMSEISEVARAVGRSCICRQ</sequence>
<evidence type="ECO:0000259" key="2">
    <source>
        <dbReference type="Pfam" id="PF00793"/>
    </source>
</evidence>
<dbReference type="InterPro" id="IPR052899">
    <property type="entry name" value="Class-I_DAHP_synthase"/>
</dbReference>